<feature type="disulfide bond" evidence="10">
    <location>
        <begin position="21"/>
        <end position="30"/>
    </location>
</feature>
<dbReference type="Pfam" id="PF00008">
    <property type="entry name" value="EGF"/>
    <property type="match status" value="1"/>
</dbReference>
<dbReference type="GO" id="GO:0016020">
    <property type="term" value="C:membrane"/>
    <property type="evidence" value="ECO:0007669"/>
    <property type="project" value="UniProtKB-SubCell"/>
</dbReference>
<dbReference type="EMBL" id="CAJPWZ010000916">
    <property type="protein sequence ID" value="CAG2203202.1"/>
    <property type="molecule type" value="Genomic_DNA"/>
</dbReference>
<dbReference type="GO" id="GO:0007219">
    <property type="term" value="P:Notch signaling pathway"/>
    <property type="evidence" value="ECO:0007669"/>
    <property type="project" value="TreeGrafter"/>
</dbReference>
<feature type="region of interest" description="Disordered" evidence="11">
    <location>
        <begin position="349"/>
        <end position="370"/>
    </location>
</feature>
<keyword evidence="8 10" id="KW-1015">Disulfide bond</keyword>
<dbReference type="Proteomes" id="UP000683360">
    <property type="component" value="Unassembled WGS sequence"/>
</dbReference>
<accession>A0A8S3R8N4</accession>
<evidence type="ECO:0000256" key="9">
    <source>
        <dbReference type="ARBA" id="ARBA00023180"/>
    </source>
</evidence>
<dbReference type="GO" id="GO:0005112">
    <property type="term" value="F:Notch binding"/>
    <property type="evidence" value="ECO:0007669"/>
    <property type="project" value="TreeGrafter"/>
</dbReference>
<dbReference type="FunFam" id="2.10.25.10:FF:000279">
    <property type="entry name" value="Neurogenic locus notch 1"/>
    <property type="match status" value="2"/>
</dbReference>
<dbReference type="InterPro" id="IPR013032">
    <property type="entry name" value="EGF-like_CS"/>
</dbReference>
<feature type="domain" description="EGF-like" evidence="12">
    <location>
        <begin position="33"/>
        <end position="68"/>
    </location>
</feature>
<evidence type="ECO:0000256" key="7">
    <source>
        <dbReference type="ARBA" id="ARBA00023136"/>
    </source>
</evidence>
<feature type="disulfide bond" evidence="10">
    <location>
        <begin position="95"/>
        <end position="104"/>
    </location>
</feature>
<sequence>MSSPCKHGSCRDNVNGYTCACNPGFTGINCEIDLDECMSSPCKHGSCRDNVNGYTCACNPGFTGINCEIDLDECMSSPCKHGSCRDNVNGYTCACNAGFTGFNCEITVQTTPTSTKTSLTVTTTRAVNTMASQLSSAAQTTFSKSPYSSTTLKIMQTSIVSLYSTNYENVKFIMDFNLNSPYVSIPGSDYLLDGSLPLSPPQTTSTLTGVSTTVSGNATYPTLSQGLAMHFGGVPTSTSVTHTLSRPVNSAGTISSVPGTAMGLNLPGSRPPLSYCGYMLPNTGTQPLPSWSQPPWPQSYPYGGFMPNQPGFWPYRDNFYGPPSGVATAPPLAPALPVAVSLTSAVAPSTTVPDSQASSSSHGTQVSDHASPLDGLQKLLLDFGESFKAEFSTLSSRMTLLENRVSSHQPSPAKSVECDEREDDELSVSPWES</sequence>
<dbReference type="GO" id="GO:0071944">
    <property type="term" value="C:cell periphery"/>
    <property type="evidence" value="ECO:0007669"/>
    <property type="project" value="UniProtKB-ARBA"/>
</dbReference>
<dbReference type="PROSITE" id="PS01186">
    <property type="entry name" value="EGF_2"/>
    <property type="match status" value="3"/>
</dbReference>
<dbReference type="SMART" id="SM00179">
    <property type="entry name" value="EGF_CA"/>
    <property type="match status" value="3"/>
</dbReference>
<proteinExistence type="predicted"/>
<dbReference type="CDD" id="cd00054">
    <property type="entry name" value="EGF_CA"/>
    <property type="match status" value="3"/>
</dbReference>
<feature type="region of interest" description="Disordered" evidence="11">
    <location>
        <begin position="403"/>
        <end position="433"/>
    </location>
</feature>
<dbReference type="PROSITE" id="PS50026">
    <property type="entry name" value="EGF_3"/>
    <property type="match status" value="3"/>
</dbReference>
<dbReference type="PANTHER" id="PTHR12916">
    <property type="entry name" value="CYTOCHROME C OXIDASE POLYPEPTIDE VIC-2"/>
    <property type="match status" value="1"/>
</dbReference>
<dbReference type="AlphaFoldDB" id="A0A8S3R8N4"/>
<feature type="disulfide bond" evidence="10">
    <location>
        <begin position="37"/>
        <end position="47"/>
    </location>
</feature>
<gene>
    <name evidence="13" type="ORF">MEDL_17739</name>
</gene>
<protein>
    <recommendedName>
        <fullName evidence="12">EGF-like domain-containing protein</fullName>
    </recommendedName>
</protein>
<dbReference type="InterPro" id="IPR009030">
    <property type="entry name" value="Growth_fac_rcpt_cys_sf"/>
</dbReference>
<feature type="compositionally biased region" description="Polar residues" evidence="11">
    <location>
        <begin position="349"/>
        <end position="368"/>
    </location>
</feature>
<organism evidence="13 14">
    <name type="scientific">Mytilus edulis</name>
    <name type="common">Blue mussel</name>
    <dbReference type="NCBI Taxonomy" id="6550"/>
    <lineage>
        <taxon>Eukaryota</taxon>
        <taxon>Metazoa</taxon>
        <taxon>Spiralia</taxon>
        <taxon>Lophotrochozoa</taxon>
        <taxon>Mollusca</taxon>
        <taxon>Bivalvia</taxon>
        <taxon>Autobranchia</taxon>
        <taxon>Pteriomorphia</taxon>
        <taxon>Mytilida</taxon>
        <taxon>Mytiloidea</taxon>
        <taxon>Mytilidae</taxon>
        <taxon>Mytilinae</taxon>
        <taxon>Mytilus</taxon>
    </lineage>
</organism>
<evidence type="ECO:0000256" key="10">
    <source>
        <dbReference type="PROSITE-ProRule" id="PRU00076"/>
    </source>
</evidence>
<evidence type="ECO:0000256" key="6">
    <source>
        <dbReference type="ARBA" id="ARBA00022989"/>
    </source>
</evidence>
<evidence type="ECO:0000256" key="1">
    <source>
        <dbReference type="ARBA" id="ARBA00004167"/>
    </source>
</evidence>
<dbReference type="GO" id="GO:0005509">
    <property type="term" value="F:calcium ion binding"/>
    <property type="evidence" value="ECO:0007669"/>
    <property type="project" value="InterPro"/>
</dbReference>
<feature type="domain" description="EGF-like" evidence="12">
    <location>
        <begin position="1"/>
        <end position="31"/>
    </location>
</feature>
<dbReference type="PRINTS" id="PR00010">
    <property type="entry name" value="EGFBLOOD"/>
</dbReference>
<name>A0A8S3R8N4_MYTED</name>
<dbReference type="GO" id="GO:0120025">
    <property type="term" value="C:plasma membrane bounded cell projection"/>
    <property type="evidence" value="ECO:0007669"/>
    <property type="project" value="UniProtKB-ARBA"/>
</dbReference>
<keyword evidence="2 10" id="KW-0245">EGF-like domain</keyword>
<evidence type="ECO:0000256" key="3">
    <source>
        <dbReference type="ARBA" id="ARBA00022692"/>
    </source>
</evidence>
<keyword evidence="4" id="KW-0677">Repeat</keyword>
<feature type="compositionally biased region" description="Polar residues" evidence="11">
    <location>
        <begin position="403"/>
        <end position="412"/>
    </location>
</feature>
<comment type="caution">
    <text evidence="10">Lacks conserved residue(s) required for the propagation of feature annotation.</text>
</comment>
<dbReference type="PANTHER" id="PTHR12916:SF13">
    <property type="entry name" value="SUSHI, VON WILLEBRAND FACTOR TYPE A, EGF AND PENTRAXIN DOMAIN-CONTAINING PROTEIN 1-LIKE"/>
    <property type="match status" value="1"/>
</dbReference>
<dbReference type="InterPro" id="IPR000742">
    <property type="entry name" value="EGF"/>
</dbReference>
<evidence type="ECO:0000313" key="13">
    <source>
        <dbReference type="EMBL" id="CAG2203202.1"/>
    </source>
</evidence>
<dbReference type="Pfam" id="PF12661">
    <property type="entry name" value="hEGF"/>
    <property type="match status" value="2"/>
</dbReference>
<evidence type="ECO:0000256" key="11">
    <source>
        <dbReference type="SAM" id="MobiDB-lite"/>
    </source>
</evidence>
<dbReference type="InterPro" id="IPR018097">
    <property type="entry name" value="EGF_Ca-bd_CS"/>
</dbReference>
<keyword evidence="5" id="KW-0106">Calcium</keyword>
<feature type="domain" description="EGF-like" evidence="12">
    <location>
        <begin position="70"/>
        <end position="105"/>
    </location>
</feature>
<evidence type="ECO:0000256" key="5">
    <source>
        <dbReference type="ARBA" id="ARBA00022837"/>
    </source>
</evidence>
<keyword evidence="3" id="KW-0812">Transmembrane</keyword>
<dbReference type="SMART" id="SM00181">
    <property type="entry name" value="EGF"/>
    <property type="match status" value="3"/>
</dbReference>
<keyword evidence="9" id="KW-0325">Glycoprotein</keyword>
<evidence type="ECO:0000313" key="14">
    <source>
        <dbReference type="Proteomes" id="UP000683360"/>
    </source>
</evidence>
<dbReference type="GO" id="GO:0007399">
    <property type="term" value="P:nervous system development"/>
    <property type="evidence" value="ECO:0007669"/>
    <property type="project" value="UniProtKB-ARBA"/>
</dbReference>
<reference evidence="13" key="1">
    <citation type="submission" date="2021-03" db="EMBL/GenBank/DDBJ databases">
        <authorList>
            <person name="Bekaert M."/>
        </authorList>
    </citation>
    <scope>NUCLEOTIDE SEQUENCE</scope>
</reference>
<dbReference type="FunFam" id="2.10.25.10:FF:000247">
    <property type="entry name" value="Delta/notch like EGF repeat containing"/>
    <property type="match status" value="1"/>
</dbReference>
<evidence type="ECO:0000256" key="2">
    <source>
        <dbReference type="ARBA" id="ARBA00022536"/>
    </source>
</evidence>
<dbReference type="PROSITE" id="PS00022">
    <property type="entry name" value="EGF_1"/>
    <property type="match status" value="3"/>
</dbReference>
<keyword evidence="14" id="KW-1185">Reference proteome</keyword>
<keyword evidence="7" id="KW-0472">Membrane</keyword>
<dbReference type="InterPro" id="IPR000152">
    <property type="entry name" value="EGF-type_Asp/Asn_hydroxyl_site"/>
</dbReference>
<comment type="caution">
    <text evidence="13">The sequence shown here is derived from an EMBL/GenBank/DDBJ whole genome shotgun (WGS) entry which is preliminary data.</text>
</comment>
<dbReference type="PROSITE" id="PS01187">
    <property type="entry name" value="EGF_CA"/>
    <property type="match status" value="2"/>
</dbReference>
<evidence type="ECO:0000256" key="4">
    <source>
        <dbReference type="ARBA" id="ARBA00022737"/>
    </source>
</evidence>
<feature type="disulfide bond" evidence="10">
    <location>
        <begin position="58"/>
        <end position="67"/>
    </location>
</feature>
<dbReference type="SUPFAM" id="SSF57184">
    <property type="entry name" value="Growth factor receptor domain"/>
    <property type="match status" value="1"/>
</dbReference>
<comment type="subcellular location">
    <subcellularLocation>
        <location evidence="1">Membrane</location>
        <topology evidence="1">Single-pass membrane protein</topology>
    </subcellularLocation>
</comment>
<dbReference type="PROSITE" id="PS00010">
    <property type="entry name" value="ASX_HYDROXYL"/>
    <property type="match status" value="3"/>
</dbReference>
<dbReference type="OrthoDB" id="283575at2759"/>
<dbReference type="Gene3D" id="2.10.25.10">
    <property type="entry name" value="Laminin"/>
    <property type="match status" value="3"/>
</dbReference>
<dbReference type="InterPro" id="IPR001881">
    <property type="entry name" value="EGF-like_Ca-bd_dom"/>
</dbReference>
<evidence type="ECO:0000259" key="12">
    <source>
        <dbReference type="PROSITE" id="PS50026"/>
    </source>
</evidence>
<evidence type="ECO:0000256" key="8">
    <source>
        <dbReference type="ARBA" id="ARBA00023157"/>
    </source>
</evidence>
<feature type="disulfide bond" evidence="10">
    <location>
        <begin position="74"/>
        <end position="84"/>
    </location>
</feature>
<keyword evidence="6" id="KW-1133">Transmembrane helix</keyword>